<keyword evidence="3" id="KW-1185">Reference proteome</keyword>
<dbReference type="InterPro" id="IPR043504">
    <property type="entry name" value="Peptidase_S1_PA_chymotrypsin"/>
</dbReference>
<dbReference type="SUPFAM" id="SSF50494">
    <property type="entry name" value="Trypsin-like serine proteases"/>
    <property type="match status" value="1"/>
</dbReference>
<accession>A0A839N6N4</accession>
<comment type="caution">
    <text evidence="2">The sequence shown here is derived from an EMBL/GenBank/DDBJ whole genome shotgun (WGS) entry which is preliminary data.</text>
</comment>
<dbReference type="Gene3D" id="2.40.10.10">
    <property type="entry name" value="Trypsin-like serine proteases"/>
    <property type="match status" value="1"/>
</dbReference>
<evidence type="ECO:0008006" key="4">
    <source>
        <dbReference type="Google" id="ProtNLM"/>
    </source>
</evidence>
<proteinExistence type="predicted"/>
<evidence type="ECO:0000313" key="3">
    <source>
        <dbReference type="Proteomes" id="UP000559182"/>
    </source>
</evidence>
<feature type="compositionally biased region" description="Polar residues" evidence="1">
    <location>
        <begin position="1"/>
        <end position="17"/>
    </location>
</feature>
<protein>
    <recommendedName>
        <fullName evidence="4">Peptidase S1 domain-containing protein</fullName>
    </recommendedName>
</protein>
<organism evidence="2 3">
    <name type="scientific">Flexivirga oryzae</name>
    <dbReference type="NCBI Taxonomy" id="1794944"/>
    <lineage>
        <taxon>Bacteria</taxon>
        <taxon>Bacillati</taxon>
        <taxon>Actinomycetota</taxon>
        <taxon>Actinomycetes</taxon>
        <taxon>Micrococcales</taxon>
        <taxon>Dermacoccaceae</taxon>
        <taxon>Flexivirga</taxon>
    </lineage>
</organism>
<dbReference type="InterPro" id="IPR009003">
    <property type="entry name" value="Peptidase_S1_PA"/>
</dbReference>
<gene>
    <name evidence="2" type="ORF">FHU39_001727</name>
</gene>
<evidence type="ECO:0000256" key="1">
    <source>
        <dbReference type="SAM" id="MobiDB-lite"/>
    </source>
</evidence>
<reference evidence="2 3" key="1">
    <citation type="submission" date="2020-08" db="EMBL/GenBank/DDBJ databases">
        <title>Sequencing the genomes of 1000 actinobacteria strains.</title>
        <authorList>
            <person name="Klenk H.-P."/>
        </authorList>
    </citation>
    <scope>NUCLEOTIDE SEQUENCE [LARGE SCALE GENOMIC DNA]</scope>
    <source>
        <strain evidence="2 3">DSM 105369</strain>
    </source>
</reference>
<feature type="region of interest" description="Disordered" evidence="1">
    <location>
        <begin position="1"/>
        <end position="22"/>
    </location>
</feature>
<dbReference type="AlphaFoldDB" id="A0A839N6N4"/>
<dbReference type="Proteomes" id="UP000559182">
    <property type="component" value="Unassembled WGS sequence"/>
</dbReference>
<name>A0A839N6N4_9MICO</name>
<dbReference type="EMBL" id="JACHVQ010000001">
    <property type="protein sequence ID" value="MBB2891743.1"/>
    <property type="molecule type" value="Genomic_DNA"/>
</dbReference>
<evidence type="ECO:0000313" key="2">
    <source>
        <dbReference type="EMBL" id="MBB2891743.1"/>
    </source>
</evidence>
<sequence length="264" mass="27571">MTASQEAAIRSSNTSGVPMTVNPAEDAAAGAWAMAPAATRNNDSNPVYGGALIRNPAGGSCSSGIPVKWGNSHGITTAAHCTEGTFRTARGSKIGSTAKSKWTADTQVIHASSPGHSRMWVGFWNSDMSVHVYHVARPARGSRQCVSGGVSGITCGRSYVEKLLYGGYIRYPFLQSTWNLGPVFLVINKDKYTIGRVGDSGSPVGTFTSSGSSFNVNGFFLGTYPKRCAAPGKGNPGVRISGFACEGISIMASDALKRLGVSSY</sequence>